<proteinExistence type="predicted"/>
<organism evidence="1 2">
    <name type="scientific">Coregonus suidteri</name>
    <dbReference type="NCBI Taxonomy" id="861788"/>
    <lineage>
        <taxon>Eukaryota</taxon>
        <taxon>Metazoa</taxon>
        <taxon>Chordata</taxon>
        <taxon>Craniata</taxon>
        <taxon>Vertebrata</taxon>
        <taxon>Euteleostomi</taxon>
        <taxon>Actinopterygii</taxon>
        <taxon>Neopterygii</taxon>
        <taxon>Teleostei</taxon>
        <taxon>Protacanthopterygii</taxon>
        <taxon>Salmoniformes</taxon>
        <taxon>Salmonidae</taxon>
        <taxon>Coregoninae</taxon>
        <taxon>Coregonus</taxon>
    </lineage>
</organism>
<sequence>MNCRGLRAHLKDSVPVTGLQAGSYGVQDTFRSGFSSVRNELLPSPPLELSEKKTGDLSLVYNWPYLFTNTCSSIRNALVHE</sequence>
<comment type="caution">
    <text evidence="1">The sequence shown here is derived from an EMBL/GenBank/DDBJ whole genome shotgun (WGS) entry which is preliminary data.</text>
</comment>
<dbReference type="EMBL" id="JAGTTL010000022">
    <property type="protein sequence ID" value="KAK6305575.1"/>
    <property type="molecule type" value="Genomic_DNA"/>
</dbReference>
<gene>
    <name evidence="1" type="ORF">J4Q44_G00243550</name>
</gene>
<reference evidence="1 2" key="1">
    <citation type="submission" date="2021-04" db="EMBL/GenBank/DDBJ databases">
        <authorList>
            <person name="De Guttry C."/>
            <person name="Zahm M."/>
            <person name="Klopp C."/>
            <person name="Cabau C."/>
            <person name="Louis A."/>
            <person name="Berthelot C."/>
            <person name="Parey E."/>
            <person name="Roest Crollius H."/>
            <person name="Montfort J."/>
            <person name="Robinson-Rechavi M."/>
            <person name="Bucao C."/>
            <person name="Bouchez O."/>
            <person name="Gislard M."/>
            <person name="Lluch J."/>
            <person name="Milhes M."/>
            <person name="Lampietro C."/>
            <person name="Lopez Roques C."/>
            <person name="Donnadieu C."/>
            <person name="Braasch I."/>
            <person name="Desvignes T."/>
            <person name="Postlethwait J."/>
            <person name="Bobe J."/>
            <person name="Wedekind C."/>
            <person name="Guiguen Y."/>
        </authorList>
    </citation>
    <scope>NUCLEOTIDE SEQUENCE [LARGE SCALE GENOMIC DNA]</scope>
    <source>
        <strain evidence="1">Cs_M1</strain>
        <tissue evidence="1">Blood</tissue>
    </source>
</reference>
<accession>A0AAN8LFG2</accession>
<protein>
    <submittedName>
        <fullName evidence="1">Uncharacterized protein</fullName>
    </submittedName>
</protein>
<evidence type="ECO:0000313" key="2">
    <source>
        <dbReference type="Proteomes" id="UP001356427"/>
    </source>
</evidence>
<name>A0AAN8LFG2_9TELE</name>
<keyword evidence="2" id="KW-1185">Reference proteome</keyword>
<dbReference type="Proteomes" id="UP001356427">
    <property type="component" value="Unassembled WGS sequence"/>
</dbReference>
<evidence type="ECO:0000313" key="1">
    <source>
        <dbReference type="EMBL" id="KAK6305575.1"/>
    </source>
</evidence>
<dbReference type="AlphaFoldDB" id="A0AAN8LFG2"/>